<evidence type="ECO:0000256" key="1">
    <source>
        <dbReference type="SAM" id="MobiDB-lite"/>
    </source>
</evidence>
<dbReference type="Proteomes" id="UP001201701">
    <property type="component" value="Unassembled WGS sequence"/>
</dbReference>
<protein>
    <submittedName>
        <fullName evidence="2">Uncharacterized protein</fullName>
    </submittedName>
</protein>
<keyword evidence="3" id="KW-1185">Reference proteome</keyword>
<dbReference type="EMBL" id="JAKREW010000020">
    <property type="protein sequence ID" value="MCG7507095.1"/>
    <property type="molecule type" value="Genomic_DNA"/>
</dbReference>
<dbReference type="RefSeq" id="WP_239367915.1">
    <property type="nucleotide sequence ID" value="NZ_JAKREW010000020.1"/>
</dbReference>
<organism evidence="2 3">
    <name type="scientific">Mesorhizobium retamae</name>
    <dbReference type="NCBI Taxonomy" id="2912854"/>
    <lineage>
        <taxon>Bacteria</taxon>
        <taxon>Pseudomonadati</taxon>
        <taxon>Pseudomonadota</taxon>
        <taxon>Alphaproteobacteria</taxon>
        <taxon>Hyphomicrobiales</taxon>
        <taxon>Phyllobacteriaceae</taxon>
        <taxon>Mesorhizobium</taxon>
    </lineage>
</organism>
<proteinExistence type="predicted"/>
<comment type="caution">
    <text evidence="2">The sequence shown here is derived from an EMBL/GenBank/DDBJ whole genome shotgun (WGS) entry which is preliminary data.</text>
</comment>
<feature type="region of interest" description="Disordered" evidence="1">
    <location>
        <begin position="1"/>
        <end position="63"/>
    </location>
</feature>
<gene>
    <name evidence="2" type="ORF">L4923_18865</name>
</gene>
<reference evidence="2 3" key="1">
    <citation type="submission" date="2022-02" db="EMBL/GenBank/DDBJ databases">
        <title>Draft genome sequence of Mezorhizobium retamae strain IRAMC:0171 isolated from Retama raetam nodules.</title>
        <authorList>
            <person name="Bengaied R."/>
            <person name="Sbissi I."/>
            <person name="Huber K."/>
            <person name="Ghodbane F."/>
            <person name="Nouioui I."/>
            <person name="Tarhouni M."/>
            <person name="Gtari M."/>
        </authorList>
    </citation>
    <scope>NUCLEOTIDE SEQUENCE [LARGE SCALE GENOMIC DNA]</scope>
    <source>
        <strain evidence="2 3">IRAMC:0171</strain>
    </source>
</reference>
<name>A0ABS9QI64_9HYPH</name>
<evidence type="ECO:0000313" key="2">
    <source>
        <dbReference type="EMBL" id="MCG7507095.1"/>
    </source>
</evidence>
<feature type="compositionally biased region" description="Polar residues" evidence="1">
    <location>
        <begin position="9"/>
        <end position="21"/>
    </location>
</feature>
<accession>A0ABS9QI64</accession>
<evidence type="ECO:0000313" key="3">
    <source>
        <dbReference type="Proteomes" id="UP001201701"/>
    </source>
</evidence>
<feature type="compositionally biased region" description="Low complexity" evidence="1">
    <location>
        <begin position="26"/>
        <end position="39"/>
    </location>
</feature>
<sequence length="63" mass="6820">MANPKAYATQFTRTGKLNMTNRKPYRSASQTQAARATASKGDDGAYHSSAPVSYHSAGRKREA</sequence>